<keyword evidence="3" id="KW-1185">Reference proteome</keyword>
<sequence length="380" mass="42273">MHSLPEPTLSFTIPSLHDGKFLACRIYLPKRVAQIQSTKKGAILAHPYAPLGGSFDDPVVSIVGSEILNHDRILMTFNFRGAGDSEGRTSWTAKPECSDYASVAGFFIQYLSRLDFEPKISKKPSFNGSFGPVDVIMAGYSYGSMIATRCPALPSILAPFGSYLPGTFPAEVSLRAAHLASETNEEYRQARSTTIPNSRQSIDHTLLVGGDEGSPRKSKEHRRSIDMRKSLDVMSRQMHLHKHSLRSKHKDKPKSTAIPEVSQDFDFQIKLSYLLISPLLPPISTFTALSFPFHNDHDIHTKKLTTSPTLAIFGSKDVFTASKKLKLWGEGLQNVNRTFEWTEVDGAGHFWRESGTEEVLIDRIGKWIASLDMTKSTALF</sequence>
<dbReference type="AlphaFoldDB" id="A0A6A6U1C1"/>
<dbReference type="OrthoDB" id="10260961at2759"/>
<evidence type="ECO:0000313" key="2">
    <source>
        <dbReference type="EMBL" id="KAF2664918.1"/>
    </source>
</evidence>
<protein>
    <recommendedName>
        <fullName evidence="4">AB hydrolase-1 domain-containing protein</fullName>
    </recommendedName>
</protein>
<proteinExistence type="predicted"/>
<dbReference type="InterPro" id="IPR029058">
    <property type="entry name" value="AB_hydrolase_fold"/>
</dbReference>
<dbReference type="Proteomes" id="UP000799302">
    <property type="component" value="Unassembled WGS sequence"/>
</dbReference>
<feature type="compositionally biased region" description="Basic and acidic residues" evidence="1">
    <location>
        <begin position="213"/>
        <end position="228"/>
    </location>
</feature>
<organism evidence="2 3">
    <name type="scientific">Microthyrium microscopicum</name>
    <dbReference type="NCBI Taxonomy" id="703497"/>
    <lineage>
        <taxon>Eukaryota</taxon>
        <taxon>Fungi</taxon>
        <taxon>Dikarya</taxon>
        <taxon>Ascomycota</taxon>
        <taxon>Pezizomycotina</taxon>
        <taxon>Dothideomycetes</taxon>
        <taxon>Dothideomycetes incertae sedis</taxon>
        <taxon>Microthyriales</taxon>
        <taxon>Microthyriaceae</taxon>
        <taxon>Microthyrium</taxon>
    </lineage>
</organism>
<evidence type="ECO:0000256" key="1">
    <source>
        <dbReference type="SAM" id="MobiDB-lite"/>
    </source>
</evidence>
<accession>A0A6A6U1C1</accession>
<evidence type="ECO:0008006" key="4">
    <source>
        <dbReference type="Google" id="ProtNLM"/>
    </source>
</evidence>
<gene>
    <name evidence="2" type="ORF">BT63DRAFT_459536</name>
</gene>
<dbReference type="Gene3D" id="3.40.50.1820">
    <property type="entry name" value="alpha/beta hydrolase"/>
    <property type="match status" value="1"/>
</dbReference>
<dbReference type="SUPFAM" id="SSF53474">
    <property type="entry name" value="alpha/beta-Hydrolases"/>
    <property type="match status" value="1"/>
</dbReference>
<feature type="region of interest" description="Disordered" evidence="1">
    <location>
        <begin position="205"/>
        <end position="228"/>
    </location>
</feature>
<dbReference type="PANTHER" id="PTHR42103:SF2">
    <property type="entry name" value="AB HYDROLASE-1 DOMAIN-CONTAINING PROTEIN"/>
    <property type="match status" value="1"/>
</dbReference>
<evidence type="ECO:0000313" key="3">
    <source>
        <dbReference type="Proteomes" id="UP000799302"/>
    </source>
</evidence>
<dbReference type="EMBL" id="MU004241">
    <property type="protein sequence ID" value="KAF2664918.1"/>
    <property type="molecule type" value="Genomic_DNA"/>
</dbReference>
<name>A0A6A6U1C1_9PEZI</name>
<reference evidence="2" key="1">
    <citation type="journal article" date="2020" name="Stud. Mycol.">
        <title>101 Dothideomycetes genomes: a test case for predicting lifestyles and emergence of pathogens.</title>
        <authorList>
            <person name="Haridas S."/>
            <person name="Albert R."/>
            <person name="Binder M."/>
            <person name="Bloem J."/>
            <person name="Labutti K."/>
            <person name="Salamov A."/>
            <person name="Andreopoulos B."/>
            <person name="Baker S."/>
            <person name="Barry K."/>
            <person name="Bills G."/>
            <person name="Bluhm B."/>
            <person name="Cannon C."/>
            <person name="Castanera R."/>
            <person name="Culley D."/>
            <person name="Daum C."/>
            <person name="Ezra D."/>
            <person name="Gonzalez J."/>
            <person name="Henrissat B."/>
            <person name="Kuo A."/>
            <person name="Liang C."/>
            <person name="Lipzen A."/>
            <person name="Lutzoni F."/>
            <person name="Magnuson J."/>
            <person name="Mondo S."/>
            <person name="Nolan M."/>
            <person name="Ohm R."/>
            <person name="Pangilinan J."/>
            <person name="Park H.-J."/>
            <person name="Ramirez L."/>
            <person name="Alfaro M."/>
            <person name="Sun H."/>
            <person name="Tritt A."/>
            <person name="Yoshinaga Y."/>
            <person name="Zwiers L.-H."/>
            <person name="Turgeon B."/>
            <person name="Goodwin S."/>
            <person name="Spatafora J."/>
            <person name="Crous P."/>
            <person name="Grigoriev I."/>
        </authorList>
    </citation>
    <scope>NUCLEOTIDE SEQUENCE</scope>
    <source>
        <strain evidence="2">CBS 115976</strain>
    </source>
</reference>
<dbReference type="PANTHER" id="PTHR42103">
    <property type="entry name" value="ALPHA/BETA-HYDROLASES SUPERFAMILY PROTEIN"/>
    <property type="match status" value="1"/>
</dbReference>